<gene>
    <name evidence="2" type="ORF">RFH988_LOCUS15963</name>
</gene>
<dbReference type="SUPFAM" id="SSF49899">
    <property type="entry name" value="Concanavalin A-like lectins/glucanases"/>
    <property type="match status" value="1"/>
</dbReference>
<keyword evidence="1" id="KW-0175">Coiled coil</keyword>
<comment type="caution">
    <text evidence="2">The sequence shown here is derived from an EMBL/GenBank/DDBJ whole genome shotgun (WGS) entry which is preliminary data.</text>
</comment>
<dbReference type="AlphaFoldDB" id="A0A814JD26"/>
<evidence type="ECO:0000313" key="3">
    <source>
        <dbReference type="Proteomes" id="UP000663882"/>
    </source>
</evidence>
<dbReference type="InterPro" id="IPR043136">
    <property type="entry name" value="B30.2/SPRY_sf"/>
</dbReference>
<proteinExistence type="predicted"/>
<evidence type="ECO:0008006" key="4">
    <source>
        <dbReference type="Google" id="ProtNLM"/>
    </source>
</evidence>
<accession>A0A814JD26</accession>
<dbReference type="OrthoDB" id="10037330at2759"/>
<dbReference type="InterPro" id="IPR013320">
    <property type="entry name" value="ConA-like_dom_sf"/>
</dbReference>
<feature type="coiled-coil region" evidence="1">
    <location>
        <begin position="106"/>
        <end position="154"/>
    </location>
</feature>
<dbReference type="Proteomes" id="UP000663882">
    <property type="component" value="Unassembled WGS sequence"/>
</dbReference>
<dbReference type="EMBL" id="CAJNOO010000797">
    <property type="protein sequence ID" value="CAF1035903.1"/>
    <property type="molecule type" value="Genomic_DNA"/>
</dbReference>
<reference evidence="2" key="1">
    <citation type="submission" date="2021-02" db="EMBL/GenBank/DDBJ databases">
        <authorList>
            <person name="Nowell W R."/>
        </authorList>
    </citation>
    <scope>NUCLEOTIDE SEQUENCE</scope>
</reference>
<organism evidence="2 3">
    <name type="scientific">Rotaria sordida</name>
    <dbReference type="NCBI Taxonomy" id="392033"/>
    <lineage>
        <taxon>Eukaryota</taxon>
        <taxon>Metazoa</taxon>
        <taxon>Spiralia</taxon>
        <taxon>Gnathifera</taxon>
        <taxon>Rotifera</taxon>
        <taxon>Eurotatoria</taxon>
        <taxon>Bdelloidea</taxon>
        <taxon>Philodinida</taxon>
        <taxon>Philodinidae</taxon>
        <taxon>Rotaria</taxon>
    </lineage>
</organism>
<evidence type="ECO:0000313" key="2">
    <source>
        <dbReference type="EMBL" id="CAF1035903.1"/>
    </source>
</evidence>
<evidence type="ECO:0000256" key="1">
    <source>
        <dbReference type="SAM" id="Coils"/>
    </source>
</evidence>
<name>A0A814JD26_9BILA</name>
<protein>
    <recommendedName>
        <fullName evidence="4">B box-type domain-containing protein</fullName>
    </recommendedName>
</protein>
<sequence>MASTTRKKRPCSKCDKAAGIFTCSGCQKDFCYRHVAEHRQELNKQMDELTTDHDQFQQIIVEQESQPNCHPLIQKINKWEQESINKVHQAAENARKQLLTILATHRSKVTNDLTHLIEELSKARNEDDYVETDLKEWMERLNKLQKDLNAAQTIDFDTDNSSSSLISKIYIHGILTDFFSRTIGDIQIIEDGRVIVHGQTNRNAAACGRDEYSWGQHRLRFKLEQLRRNGNFSCGILSKTAQLESLLYISTNNNIYSYDYNSDEAYTVRNENGLLYFSGLNYGYLQNDIVELLIDCDQKMICLTNQRTHLKQELHVNLNKCPFPWQFFVTLLYANSRISICDENLSMKTDRKN</sequence>
<feature type="coiled-coil region" evidence="1">
    <location>
        <begin position="32"/>
        <end position="66"/>
    </location>
</feature>
<dbReference type="Gene3D" id="2.60.120.920">
    <property type="match status" value="1"/>
</dbReference>